<accession>A0A1G9DM69</accession>
<dbReference type="RefSeq" id="WP_091597924.1">
    <property type="nucleotide sequence ID" value="NZ_FNEE01000018.1"/>
</dbReference>
<protein>
    <recommendedName>
        <fullName evidence="4">AAA domain-containing protein</fullName>
    </recommendedName>
</protein>
<reference evidence="3" key="1">
    <citation type="submission" date="2016-10" db="EMBL/GenBank/DDBJ databases">
        <authorList>
            <person name="Varghese N."/>
            <person name="Submissions S."/>
        </authorList>
    </citation>
    <scope>NUCLEOTIDE SEQUENCE [LARGE SCALE GENOMIC DNA]</scope>
    <source>
        <strain evidence="3">CGMCC 1.11022</strain>
    </source>
</reference>
<name>A0A1G9DM69_9HYPH</name>
<evidence type="ECO:0008006" key="4">
    <source>
        <dbReference type="Google" id="ProtNLM"/>
    </source>
</evidence>
<organism evidence="2 3">
    <name type="scientific">Mesorhizobium muleiense</name>
    <dbReference type="NCBI Taxonomy" id="1004279"/>
    <lineage>
        <taxon>Bacteria</taxon>
        <taxon>Pseudomonadati</taxon>
        <taxon>Pseudomonadota</taxon>
        <taxon>Alphaproteobacteria</taxon>
        <taxon>Hyphomicrobiales</taxon>
        <taxon>Phyllobacteriaceae</taxon>
        <taxon>Mesorhizobium</taxon>
    </lineage>
</organism>
<dbReference type="InterPro" id="IPR027417">
    <property type="entry name" value="P-loop_NTPase"/>
</dbReference>
<keyword evidence="1" id="KW-0175">Coiled coil</keyword>
<dbReference type="EMBL" id="FNEE01000018">
    <property type="protein sequence ID" value="SDK64930.1"/>
    <property type="molecule type" value="Genomic_DNA"/>
</dbReference>
<proteinExistence type="predicted"/>
<gene>
    <name evidence="2" type="ORF">SAMN05428953_11859</name>
</gene>
<evidence type="ECO:0000313" key="2">
    <source>
        <dbReference type="EMBL" id="SDK64930.1"/>
    </source>
</evidence>
<evidence type="ECO:0000256" key="1">
    <source>
        <dbReference type="SAM" id="Coils"/>
    </source>
</evidence>
<sequence>MHLRYSRVRLEAKLFNGKLASCEVELRPGANLILTDSNTQGKSTLVNALAVGLGLDDLVKGNVAALVKDTLRGAQGDQRIVEAAILLEIANASNELLTIRRSVKPELSRGMLVRRGPLSQWSEAGLEEYYLGSGSYTDTRGFHRLLSEFIGFPEVQVISQDDGVMRLYLEYIFSAIFIEQKRGWADIMANMPYYRVRDPKKSTIAELLGLDYIRNNLQRNALRLDEQRLKARYDTGIAILRRHVNGRQFSIKGIPSDIGVGSFSPQIFRVTEGEKQQSLADLLSAAEADLASKIALADLTPPDPSLQSRIDEISKRITALVTRKSELDNAIAAIRGNVRRYQQRLEVLARDLQKNKEELKIRRLFNRDEWAITSACPVCEQSIDGTLLSQMRSFPTMSIDENVEYITDQRNLLQDIISVEIARRERHQVESEQLGNEISIALTQQSEIQKSLAGAIPSELMARARDIARIENAIGSYRDLLDQTSSELAALLNIWNEYLDVAGKLSKLRSDLSADDQSLLRQFQRTFRDYLGRLGFNSFEIGSMVIDEGSFMPRVIVNDRDRRVRADFGTSASDWIRIITAFVLALHASRDNSQKSNHPNLTVFDEPAQQNIDRQDYLKFFDIVADVCRKGGQVIVAATDKDHAVRARAQGLHMHVIDFGSEYILR</sequence>
<keyword evidence="3" id="KW-1185">Reference proteome</keyword>
<dbReference type="Gene3D" id="3.40.50.300">
    <property type="entry name" value="P-loop containing nucleotide triphosphate hydrolases"/>
    <property type="match status" value="1"/>
</dbReference>
<dbReference type="AlphaFoldDB" id="A0A1G9DM69"/>
<dbReference type="SUPFAM" id="SSF52540">
    <property type="entry name" value="P-loop containing nucleoside triphosphate hydrolases"/>
    <property type="match status" value="1"/>
</dbReference>
<evidence type="ECO:0000313" key="3">
    <source>
        <dbReference type="Proteomes" id="UP000198894"/>
    </source>
</evidence>
<feature type="coiled-coil region" evidence="1">
    <location>
        <begin position="324"/>
        <end position="362"/>
    </location>
</feature>
<dbReference type="Proteomes" id="UP000198894">
    <property type="component" value="Unassembled WGS sequence"/>
</dbReference>